<protein>
    <submittedName>
        <fullName evidence="2">Uncharacterized protein</fullName>
    </submittedName>
</protein>
<feature type="non-terminal residue" evidence="2">
    <location>
        <position position="1"/>
    </location>
</feature>
<feature type="coiled-coil region" evidence="1">
    <location>
        <begin position="68"/>
        <end position="116"/>
    </location>
</feature>
<accession>A0ABN9UUV1</accession>
<name>A0ABN9UUV1_9DINO</name>
<dbReference type="EMBL" id="CAUYUJ010016314">
    <property type="protein sequence ID" value="CAK0863894.1"/>
    <property type="molecule type" value="Genomic_DNA"/>
</dbReference>
<keyword evidence="3" id="KW-1185">Reference proteome</keyword>
<comment type="caution">
    <text evidence="2">The sequence shown here is derived from an EMBL/GenBank/DDBJ whole genome shotgun (WGS) entry which is preliminary data.</text>
</comment>
<reference evidence="2" key="1">
    <citation type="submission" date="2023-10" db="EMBL/GenBank/DDBJ databases">
        <authorList>
            <person name="Chen Y."/>
            <person name="Shah S."/>
            <person name="Dougan E. K."/>
            <person name="Thang M."/>
            <person name="Chan C."/>
        </authorList>
    </citation>
    <scope>NUCLEOTIDE SEQUENCE [LARGE SCALE GENOMIC DNA]</scope>
</reference>
<proteinExistence type="predicted"/>
<gene>
    <name evidence="2" type="ORF">PCOR1329_LOCUS51918</name>
</gene>
<sequence>EEPRRAADAALPAEDALRHEHEATLQFHRSIWQDALQRTARDAQRSKKLLDQRQQDIVLAQGHAEMRILRQEHAAERLRAELELERRRAAEDAGALKRAEQAQAGLRAEVAVLREHVGQLERQLLAAAPPPAGADARLAEHARRLELLAERRAGGAGRALEERAAGLAERVGQLEQLAEGQGQRERELEERCRHLERVAEERRRELGGRRRRSAECALLLERLAARHQELAVLRAAACGWYLLAVRRRMRRCQRAAVLTLLQSRARGAAREGCSARGAAALAAARRGPGGPALARAPFLGWREVAELGRSARGERRELMALVGQLQGQLRRAAAA</sequence>
<evidence type="ECO:0000256" key="1">
    <source>
        <dbReference type="SAM" id="Coils"/>
    </source>
</evidence>
<evidence type="ECO:0000313" key="2">
    <source>
        <dbReference type="EMBL" id="CAK0863894.1"/>
    </source>
</evidence>
<dbReference type="Proteomes" id="UP001189429">
    <property type="component" value="Unassembled WGS sequence"/>
</dbReference>
<evidence type="ECO:0000313" key="3">
    <source>
        <dbReference type="Proteomes" id="UP001189429"/>
    </source>
</evidence>
<organism evidence="2 3">
    <name type="scientific">Prorocentrum cordatum</name>
    <dbReference type="NCBI Taxonomy" id="2364126"/>
    <lineage>
        <taxon>Eukaryota</taxon>
        <taxon>Sar</taxon>
        <taxon>Alveolata</taxon>
        <taxon>Dinophyceae</taxon>
        <taxon>Prorocentrales</taxon>
        <taxon>Prorocentraceae</taxon>
        <taxon>Prorocentrum</taxon>
    </lineage>
</organism>
<keyword evidence="1" id="KW-0175">Coiled coil</keyword>